<gene>
    <name evidence="4" type="ORF">GX426_11295</name>
</gene>
<feature type="non-terminal residue" evidence="4">
    <location>
        <position position="154"/>
    </location>
</feature>
<dbReference type="PANTHER" id="PTHR44943">
    <property type="entry name" value="CELLULOSE SYNTHASE OPERON PROTEIN C"/>
    <property type="match status" value="1"/>
</dbReference>
<keyword evidence="1" id="KW-0677">Repeat</keyword>
<comment type="caution">
    <text evidence="4">The sequence shown here is derived from an EMBL/GenBank/DDBJ whole genome shotgun (WGS) entry which is preliminary data.</text>
</comment>
<dbReference type="InterPro" id="IPR011990">
    <property type="entry name" value="TPR-like_helical_dom_sf"/>
</dbReference>
<keyword evidence="2 3" id="KW-0802">TPR repeat</keyword>
<evidence type="ECO:0000313" key="5">
    <source>
        <dbReference type="Proteomes" id="UP000544742"/>
    </source>
</evidence>
<dbReference type="EMBL" id="JAAYUN010000219">
    <property type="protein sequence ID" value="NLJ23671.1"/>
    <property type="molecule type" value="Genomic_DNA"/>
</dbReference>
<name>A0A7K4AL11_METSH</name>
<evidence type="ECO:0000313" key="4">
    <source>
        <dbReference type="EMBL" id="NLJ23671.1"/>
    </source>
</evidence>
<dbReference type="AlphaFoldDB" id="A0A7K4AL11"/>
<feature type="repeat" description="TPR" evidence="3">
    <location>
        <begin position="59"/>
        <end position="92"/>
    </location>
</feature>
<dbReference type="SMART" id="SM00028">
    <property type="entry name" value="TPR"/>
    <property type="match status" value="3"/>
</dbReference>
<dbReference type="InterPro" id="IPR019734">
    <property type="entry name" value="TPR_rpt"/>
</dbReference>
<dbReference type="PANTHER" id="PTHR44943:SF8">
    <property type="entry name" value="TPR REPEAT-CONTAINING PROTEIN MJ0263"/>
    <property type="match status" value="1"/>
</dbReference>
<sequence>MKLALILLALLAATSIPSAAEEHTAEYWSSLGDQQLYNGSIEEAARSYDEALELDPGNVNLWNRKGYAFGILGRYEDAVASFDQALAINSTNVEALNWKGLALYRGLDRHDEAIACFDKVLGLNASDSEAWNGKGMALADKGDLSGSLVCLQMA</sequence>
<dbReference type="Gene3D" id="1.25.40.10">
    <property type="entry name" value="Tetratricopeptide repeat domain"/>
    <property type="match status" value="2"/>
</dbReference>
<accession>A0A7K4AL11</accession>
<dbReference type="PROSITE" id="PS50005">
    <property type="entry name" value="TPR"/>
    <property type="match status" value="2"/>
</dbReference>
<dbReference type="Pfam" id="PF13432">
    <property type="entry name" value="TPR_16"/>
    <property type="match status" value="2"/>
</dbReference>
<dbReference type="InterPro" id="IPR051685">
    <property type="entry name" value="Ycf3/AcsC/BcsC/TPR_MFPF"/>
</dbReference>
<protein>
    <submittedName>
        <fullName evidence="4">Tetratricopeptide repeat protein</fullName>
    </submittedName>
</protein>
<reference evidence="4 5" key="1">
    <citation type="journal article" date="2020" name="Biotechnol. Biofuels">
        <title>New insights from the biogas microbiome by comprehensive genome-resolved metagenomics of nearly 1600 species originating from multiple anaerobic digesters.</title>
        <authorList>
            <person name="Campanaro S."/>
            <person name="Treu L."/>
            <person name="Rodriguez-R L.M."/>
            <person name="Kovalovszki A."/>
            <person name="Ziels R.M."/>
            <person name="Maus I."/>
            <person name="Zhu X."/>
            <person name="Kougias P.G."/>
            <person name="Basile A."/>
            <person name="Luo G."/>
            <person name="Schluter A."/>
            <person name="Konstantinidis K.T."/>
            <person name="Angelidaki I."/>
        </authorList>
    </citation>
    <scope>NUCLEOTIDE SEQUENCE [LARGE SCALE GENOMIC DNA]</scope>
    <source>
        <strain evidence="4">AS27yjCOA_157</strain>
    </source>
</reference>
<evidence type="ECO:0000256" key="1">
    <source>
        <dbReference type="ARBA" id="ARBA00022737"/>
    </source>
</evidence>
<evidence type="ECO:0000256" key="3">
    <source>
        <dbReference type="PROSITE-ProRule" id="PRU00339"/>
    </source>
</evidence>
<proteinExistence type="predicted"/>
<dbReference type="Proteomes" id="UP000544742">
    <property type="component" value="Unassembled WGS sequence"/>
</dbReference>
<dbReference type="SUPFAM" id="SSF48452">
    <property type="entry name" value="TPR-like"/>
    <property type="match status" value="1"/>
</dbReference>
<organism evidence="4 5">
    <name type="scientific">Methanothrix soehngenii</name>
    <name type="common">Methanosaeta concilii</name>
    <dbReference type="NCBI Taxonomy" id="2223"/>
    <lineage>
        <taxon>Archaea</taxon>
        <taxon>Methanobacteriati</taxon>
        <taxon>Methanobacteriota</taxon>
        <taxon>Stenosarchaea group</taxon>
        <taxon>Methanomicrobia</taxon>
        <taxon>Methanotrichales</taxon>
        <taxon>Methanotrichaceae</taxon>
        <taxon>Methanothrix</taxon>
    </lineage>
</organism>
<evidence type="ECO:0000256" key="2">
    <source>
        <dbReference type="ARBA" id="ARBA00022803"/>
    </source>
</evidence>
<feature type="repeat" description="TPR" evidence="3">
    <location>
        <begin position="25"/>
        <end position="58"/>
    </location>
</feature>